<evidence type="ECO:0000256" key="1">
    <source>
        <dbReference type="SAM" id="Phobius"/>
    </source>
</evidence>
<keyword evidence="1" id="KW-0472">Membrane</keyword>
<feature type="transmembrane region" description="Helical" evidence="1">
    <location>
        <begin position="85"/>
        <end position="110"/>
    </location>
</feature>
<dbReference type="EMBL" id="HBIP01035178">
    <property type="protein sequence ID" value="CAE0506343.1"/>
    <property type="molecule type" value="Transcribed_RNA"/>
</dbReference>
<keyword evidence="1" id="KW-1133">Transmembrane helix</keyword>
<protein>
    <submittedName>
        <fullName evidence="2">Uncharacterized protein</fullName>
    </submittedName>
</protein>
<dbReference type="AlphaFoldDB" id="A0A6S8PJP0"/>
<keyword evidence="1" id="KW-0812">Transmembrane</keyword>
<proteinExistence type="predicted"/>
<organism evidence="2">
    <name type="scientific">Dunaliella tertiolecta</name>
    <name type="common">Green alga</name>
    <dbReference type="NCBI Taxonomy" id="3047"/>
    <lineage>
        <taxon>Eukaryota</taxon>
        <taxon>Viridiplantae</taxon>
        <taxon>Chlorophyta</taxon>
        <taxon>core chlorophytes</taxon>
        <taxon>Chlorophyceae</taxon>
        <taxon>CS clade</taxon>
        <taxon>Chlamydomonadales</taxon>
        <taxon>Dunaliellaceae</taxon>
        <taxon>Dunaliella</taxon>
    </lineage>
</organism>
<evidence type="ECO:0000313" key="2">
    <source>
        <dbReference type="EMBL" id="CAE0506343.1"/>
    </source>
</evidence>
<dbReference type="EMBL" id="HBIP01035180">
    <property type="protein sequence ID" value="CAE0506344.1"/>
    <property type="molecule type" value="Transcribed_RNA"/>
</dbReference>
<sequence>MTFWGLMHVCPFFCRNGKYLTVTVNNGAVTGISVSDDSTENSGSKRKLLSSTGGVDGKASFLNGQTMFNLNGAPLTQSQQDLFNYVLNGASVTSPYMLLLASLAIIATLFSL</sequence>
<gene>
    <name evidence="2" type="ORF">DTER00134_LOCUS21419</name>
    <name evidence="3" type="ORF">DTER00134_LOCUS21420</name>
</gene>
<accession>A0A6S8PJP0</accession>
<evidence type="ECO:0000313" key="3">
    <source>
        <dbReference type="EMBL" id="CAE0506344.1"/>
    </source>
</evidence>
<reference evidence="2" key="1">
    <citation type="submission" date="2021-01" db="EMBL/GenBank/DDBJ databases">
        <authorList>
            <person name="Corre E."/>
            <person name="Pelletier E."/>
            <person name="Niang G."/>
            <person name="Scheremetjew M."/>
            <person name="Finn R."/>
            <person name="Kale V."/>
            <person name="Holt S."/>
            <person name="Cochrane G."/>
            <person name="Meng A."/>
            <person name="Brown T."/>
            <person name="Cohen L."/>
        </authorList>
    </citation>
    <scope>NUCLEOTIDE SEQUENCE</scope>
    <source>
        <strain evidence="2">CCMP1320</strain>
    </source>
</reference>
<name>A0A6S8PJP0_DUNTE</name>